<dbReference type="InterPro" id="IPR032710">
    <property type="entry name" value="NTF2-like_dom_sf"/>
</dbReference>
<evidence type="ECO:0000259" key="1">
    <source>
        <dbReference type="Pfam" id="PF12680"/>
    </source>
</evidence>
<protein>
    <recommendedName>
        <fullName evidence="1">SnoaL-like domain-containing protein</fullName>
    </recommendedName>
</protein>
<organism evidence="2">
    <name type="scientific">marine metagenome</name>
    <dbReference type="NCBI Taxonomy" id="408172"/>
    <lineage>
        <taxon>unclassified sequences</taxon>
        <taxon>metagenomes</taxon>
        <taxon>ecological metagenomes</taxon>
    </lineage>
</organism>
<dbReference type="InterPro" id="IPR037401">
    <property type="entry name" value="SnoaL-like"/>
</dbReference>
<evidence type="ECO:0000313" key="2">
    <source>
        <dbReference type="EMBL" id="SVB04139.1"/>
    </source>
</evidence>
<name>A0A382ARU6_9ZZZZ</name>
<dbReference type="SUPFAM" id="SSF54427">
    <property type="entry name" value="NTF2-like"/>
    <property type="match status" value="1"/>
</dbReference>
<dbReference type="Gene3D" id="3.10.450.50">
    <property type="match status" value="1"/>
</dbReference>
<accession>A0A382ARU6</accession>
<dbReference type="EMBL" id="UINC01026525">
    <property type="protein sequence ID" value="SVB04139.1"/>
    <property type="molecule type" value="Genomic_DNA"/>
</dbReference>
<reference evidence="2" key="1">
    <citation type="submission" date="2018-05" db="EMBL/GenBank/DDBJ databases">
        <authorList>
            <person name="Lanie J.A."/>
            <person name="Ng W.-L."/>
            <person name="Kazmierczak K.M."/>
            <person name="Andrzejewski T.M."/>
            <person name="Davidsen T.M."/>
            <person name="Wayne K.J."/>
            <person name="Tettelin H."/>
            <person name="Glass J.I."/>
            <person name="Rusch D."/>
            <person name="Podicherti R."/>
            <person name="Tsui H.-C.T."/>
            <person name="Winkler M.E."/>
        </authorList>
    </citation>
    <scope>NUCLEOTIDE SEQUENCE</scope>
</reference>
<sequence length="125" mass="15192">MDEIDLFYDENVFFKDPFNEFKGRDKLMKAFAHMFENLENPHFVILDTIENSECVFLTWDFYLKFKGRGHKIHGSSHLKYNKENRIVYHRDYWDVGEEILLKIPFIKIIYSYIQKKMALPQENLC</sequence>
<gene>
    <name evidence="2" type="ORF">METZ01_LOCUS156993</name>
</gene>
<proteinExistence type="predicted"/>
<dbReference type="Pfam" id="PF12680">
    <property type="entry name" value="SnoaL_2"/>
    <property type="match status" value="1"/>
</dbReference>
<feature type="domain" description="SnoaL-like" evidence="1">
    <location>
        <begin position="1"/>
        <end position="89"/>
    </location>
</feature>
<dbReference type="AlphaFoldDB" id="A0A382ARU6"/>